<dbReference type="GO" id="GO:0005524">
    <property type="term" value="F:ATP binding"/>
    <property type="evidence" value="ECO:0007669"/>
    <property type="project" value="InterPro"/>
</dbReference>
<accession>A0A6C0L7Q1</accession>
<dbReference type="InterPro" id="IPR003593">
    <property type="entry name" value="AAA+_ATPase"/>
</dbReference>
<protein>
    <recommendedName>
        <fullName evidence="5">AAA+ ATPase domain-containing protein</fullName>
    </recommendedName>
</protein>
<dbReference type="GO" id="GO:0016887">
    <property type="term" value="F:ATP hydrolysis activity"/>
    <property type="evidence" value="ECO:0007669"/>
    <property type="project" value="InterPro"/>
</dbReference>
<dbReference type="InterPro" id="IPR037219">
    <property type="entry name" value="Peptidase_M41-like"/>
</dbReference>
<dbReference type="EMBL" id="MN740447">
    <property type="protein sequence ID" value="QHU26986.1"/>
    <property type="molecule type" value="Genomic_DNA"/>
</dbReference>
<proteinExistence type="inferred from homology"/>
<dbReference type="SMART" id="SM00382">
    <property type="entry name" value="AAA"/>
    <property type="match status" value="1"/>
</dbReference>
<evidence type="ECO:0000313" key="6">
    <source>
        <dbReference type="EMBL" id="QHU26986.1"/>
    </source>
</evidence>
<keyword evidence="2" id="KW-0645">Protease</keyword>
<reference evidence="6" key="1">
    <citation type="journal article" date="2020" name="Nature">
        <title>Giant virus diversity and host interactions through global metagenomics.</title>
        <authorList>
            <person name="Schulz F."/>
            <person name="Roux S."/>
            <person name="Paez-Espino D."/>
            <person name="Jungbluth S."/>
            <person name="Walsh D.A."/>
            <person name="Denef V.J."/>
            <person name="McMahon K.D."/>
            <person name="Konstantinidis K.T."/>
            <person name="Eloe-Fadrosh E.A."/>
            <person name="Kyrpides N.C."/>
            <person name="Woyke T."/>
        </authorList>
    </citation>
    <scope>NUCLEOTIDE SEQUENCE</scope>
    <source>
        <strain evidence="6">GVMAG-M-3300027759-42</strain>
    </source>
</reference>
<evidence type="ECO:0000259" key="5">
    <source>
        <dbReference type="SMART" id="SM00382"/>
    </source>
</evidence>
<evidence type="ECO:0000256" key="1">
    <source>
        <dbReference type="ARBA" id="ARBA00010044"/>
    </source>
</evidence>
<feature type="region of interest" description="Disordered" evidence="4">
    <location>
        <begin position="150"/>
        <end position="170"/>
    </location>
</feature>
<dbReference type="AlphaFoldDB" id="A0A6C0L7Q1"/>
<dbReference type="GO" id="GO:0006508">
    <property type="term" value="P:proteolysis"/>
    <property type="evidence" value="ECO:0007669"/>
    <property type="project" value="UniProtKB-KW"/>
</dbReference>
<dbReference type="Pfam" id="PF17862">
    <property type="entry name" value="AAA_lid_3"/>
    <property type="match status" value="1"/>
</dbReference>
<dbReference type="InterPro" id="IPR027417">
    <property type="entry name" value="P-loop_NTPase"/>
</dbReference>
<dbReference type="PROSITE" id="PS00674">
    <property type="entry name" value="AAA"/>
    <property type="match status" value="1"/>
</dbReference>
<dbReference type="InterPro" id="IPR000642">
    <property type="entry name" value="Peptidase_M41"/>
</dbReference>
<keyword evidence="3" id="KW-0378">Hydrolase</keyword>
<dbReference type="SUPFAM" id="SSF140990">
    <property type="entry name" value="FtsH protease domain-like"/>
    <property type="match status" value="1"/>
</dbReference>
<dbReference type="Pfam" id="PF01434">
    <property type="entry name" value="Peptidase_M41"/>
    <property type="match status" value="1"/>
</dbReference>
<dbReference type="GO" id="GO:0045037">
    <property type="term" value="P:protein import into chloroplast stroma"/>
    <property type="evidence" value="ECO:0007669"/>
    <property type="project" value="TreeGrafter"/>
</dbReference>
<comment type="similarity">
    <text evidence="1">In the C-terminal section; belongs to the peptidase M41 family.</text>
</comment>
<dbReference type="Gene3D" id="1.10.8.60">
    <property type="match status" value="1"/>
</dbReference>
<evidence type="ECO:0000256" key="4">
    <source>
        <dbReference type="SAM" id="MobiDB-lite"/>
    </source>
</evidence>
<name>A0A6C0L7Q1_9ZZZZ</name>
<dbReference type="Gene3D" id="1.20.58.760">
    <property type="entry name" value="Peptidase M41"/>
    <property type="match status" value="1"/>
</dbReference>
<dbReference type="SUPFAM" id="SSF52540">
    <property type="entry name" value="P-loop containing nucleoside triphosphate hydrolases"/>
    <property type="match status" value="1"/>
</dbReference>
<dbReference type="InterPro" id="IPR003960">
    <property type="entry name" value="ATPase_AAA_CS"/>
</dbReference>
<dbReference type="GO" id="GO:0004222">
    <property type="term" value="F:metalloendopeptidase activity"/>
    <property type="evidence" value="ECO:0007669"/>
    <property type="project" value="InterPro"/>
</dbReference>
<evidence type="ECO:0000256" key="2">
    <source>
        <dbReference type="ARBA" id="ARBA00022670"/>
    </source>
</evidence>
<dbReference type="GO" id="GO:0004176">
    <property type="term" value="F:ATP-dependent peptidase activity"/>
    <property type="evidence" value="ECO:0007669"/>
    <property type="project" value="InterPro"/>
</dbReference>
<dbReference type="PANTHER" id="PTHR23076:SF56">
    <property type="entry name" value="INACTIVE ATP-DEPENDENT ZINC METALLOPROTEASE FTSHI 2, CHLOROPLASTIC-RELATED"/>
    <property type="match status" value="1"/>
</dbReference>
<feature type="domain" description="AAA+ ATPase" evidence="5">
    <location>
        <begin position="215"/>
        <end position="354"/>
    </location>
</feature>
<evidence type="ECO:0000256" key="3">
    <source>
        <dbReference type="ARBA" id="ARBA00022801"/>
    </source>
</evidence>
<dbReference type="InterPro" id="IPR003959">
    <property type="entry name" value="ATPase_AAA_core"/>
</dbReference>
<dbReference type="Gene3D" id="3.40.50.300">
    <property type="entry name" value="P-loop containing nucleotide triphosphate hydrolases"/>
    <property type="match status" value="1"/>
</dbReference>
<dbReference type="PANTHER" id="PTHR23076">
    <property type="entry name" value="METALLOPROTEASE M41 FTSH"/>
    <property type="match status" value="1"/>
</dbReference>
<sequence>MFLRFNILLFLGLANAFIFPLFIQPKHTVLNLSKYPKRQNSVYPLSKVYHDQYMRRLHSGNFTSFNKRNPIIKKIKRDREFKRNYYEREEADDDDQDEYEMDDEEMDMFQKLLNQDGENNTMPLGGFRIVIRPGMQPVDDDGVERDIWGRPIRSTLPPRSNPSNPDKKSENFEVITKSPFNFSNVGGYDNIKQELDQCVDLLSNYTKYAAYNVRIPKGLIFEGPPGNGKTMLAKALAGEAKVGFITVSGSQFQDKYVGVGSGRVRELFELAQKNIPCIIFIDEIDAIGRKRSGDGETAGSERDNTLNELLIALDGFKNTSGIFVIGATNRADLLDDALLRPGRIDKRIYIGNPDAKTRRAILNIHSTGKPYDNSVVIDELVETTNGLSGAQLENLLNEAMLNALRQDRTKFTDVDIDLVMNKMMVGWQPNEHQFTSDIIDHIAIHELGHAVVGLLSKHHSKMQKVVINLSAPKSPAYTIFESSASTILTREALSEHLMILLSGRIAEEVVYGVSVTTGAINDFEEALKLAQRMICYYGMGKQPIYPSMSEKYKEEIDTEVSTLINDAYAYGEFLIRNSKELLIEGAEVLKKQKVMKAEELIEIMNKKYNSIFNLKI</sequence>
<dbReference type="Pfam" id="PF00004">
    <property type="entry name" value="AAA"/>
    <property type="match status" value="1"/>
</dbReference>
<dbReference type="InterPro" id="IPR041569">
    <property type="entry name" value="AAA_lid_3"/>
</dbReference>
<dbReference type="GO" id="GO:0009507">
    <property type="term" value="C:chloroplast"/>
    <property type="evidence" value="ECO:0007669"/>
    <property type="project" value="TreeGrafter"/>
</dbReference>
<dbReference type="FunFam" id="3.40.50.300:FF:002568">
    <property type="entry name" value="Cell division protein (FtsH)"/>
    <property type="match status" value="1"/>
</dbReference>
<organism evidence="6">
    <name type="scientific">viral metagenome</name>
    <dbReference type="NCBI Taxonomy" id="1070528"/>
    <lineage>
        <taxon>unclassified sequences</taxon>
        <taxon>metagenomes</taxon>
        <taxon>organismal metagenomes</taxon>
    </lineage>
</organism>